<dbReference type="PANTHER" id="PTHR43265:SF1">
    <property type="entry name" value="ESTERASE ESTD"/>
    <property type="match status" value="1"/>
</dbReference>
<protein>
    <recommendedName>
        <fullName evidence="1">Serine aminopeptidase S33 domain-containing protein</fullName>
    </recommendedName>
</protein>
<reference evidence="3" key="1">
    <citation type="journal article" date="2012" name="PLoS ONE">
        <title>Comparative analysis of genome sequences covering the seven cronobacter species.</title>
        <authorList>
            <person name="Joseph S."/>
            <person name="Desai P."/>
            <person name="Ji Y."/>
            <person name="Cummings C.A."/>
            <person name="Shih R."/>
            <person name="Degoricija L."/>
            <person name="Rico A."/>
            <person name="Brzoska P."/>
            <person name="Hamby S.E."/>
            <person name="Masood N."/>
            <person name="Hariri S."/>
            <person name="Sonbol H."/>
            <person name="Chuzhanova N."/>
            <person name="McClelland M."/>
            <person name="Furtado M.R."/>
            <person name="Forsythe S.J."/>
        </authorList>
    </citation>
    <scope>NUCLEOTIDE SEQUENCE [LARGE SCALE GENOMIC DNA]</scope>
    <source>
        <strain evidence="3">1210</strain>
    </source>
</reference>
<keyword evidence="3" id="KW-1185">Reference proteome</keyword>
<dbReference type="SUPFAM" id="SSF53474">
    <property type="entry name" value="alpha/beta-Hydrolases"/>
    <property type="match status" value="1"/>
</dbReference>
<sequence>MRFRLRKTVIIISVLILLVTLWVMSRLAIFDAQSLPQAHTVTFIHNGNPLQGTLTLPDSVQHPPVALLVHGDGAQDRWSQGGYLPLVNTLLENGIAVFSWDKPGVGESGGNWLAQTMRDRSDEAVQAMTTLRKIPALSHSRFGFLGFFQAGWVVPKAAALAHADFAVIVGGAINWRDQGSYFLETRLALSGHTPSEIAQAIQNDRLDFARRYSAPTVSRPCAGRCTRDDFERRNALADARADITQMKIPVMVLMGANDRNVRPGETLTVWAATLPPATPRCLRMMDGATHGLLKSRWYDYQLPSQWPWWAQALFLLSGEHAYAPGAPEAIATWIHTQQCAPY</sequence>
<gene>
    <name evidence="2" type="ORF">BN134_3398</name>
</gene>
<proteinExistence type="predicted"/>
<evidence type="ECO:0000259" key="1">
    <source>
        <dbReference type="Pfam" id="PF12146"/>
    </source>
</evidence>
<evidence type="ECO:0000313" key="3">
    <source>
        <dbReference type="Proteomes" id="UP000009342"/>
    </source>
</evidence>
<accession>A0ABM9QAM0</accession>
<organism evidence="2 3">
    <name type="scientific">Cronobacter dublinensis 1210</name>
    <dbReference type="NCBI Taxonomy" id="1208656"/>
    <lineage>
        <taxon>Bacteria</taxon>
        <taxon>Pseudomonadati</taxon>
        <taxon>Pseudomonadota</taxon>
        <taxon>Gammaproteobacteria</taxon>
        <taxon>Enterobacterales</taxon>
        <taxon>Enterobacteriaceae</taxon>
        <taxon>Cronobacter</taxon>
    </lineage>
</organism>
<dbReference type="InterPro" id="IPR053145">
    <property type="entry name" value="AB_hydrolase_Est10"/>
</dbReference>
<dbReference type="Gene3D" id="3.40.50.1820">
    <property type="entry name" value="alpha/beta hydrolase"/>
    <property type="match status" value="1"/>
</dbReference>
<dbReference type="Proteomes" id="UP000009342">
    <property type="component" value="Unassembled WGS sequence"/>
</dbReference>
<dbReference type="Pfam" id="PF12146">
    <property type="entry name" value="Hydrolase_4"/>
    <property type="match status" value="1"/>
</dbReference>
<name>A0ABM9QAM0_9ENTR</name>
<dbReference type="InterPro" id="IPR022742">
    <property type="entry name" value="Hydrolase_4"/>
</dbReference>
<comment type="caution">
    <text evidence="2">The sequence shown here is derived from an EMBL/GenBank/DDBJ whole genome shotgun (WGS) entry which is preliminary data.</text>
</comment>
<dbReference type="InterPro" id="IPR029058">
    <property type="entry name" value="AB_hydrolase_fold"/>
</dbReference>
<feature type="domain" description="Serine aminopeptidase S33" evidence="1">
    <location>
        <begin position="79"/>
        <end position="293"/>
    </location>
</feature>
<evidence type="ECO:0000313" key="2">
    <source>
        <dbReference type="EMBL" id="CCJ82631.1"/>
    </source>
</evidence>
<dbReference type="PANTHER" id="PTHR43265">
    <property type="entry name" value="ESTERASE ESTD"/>
    <property type="match status" value="1"/>
</dbReference>
<dbReference type="EMBL" id="CAKZ01000157">
    <property type="protein sequence ID" value="CCJ82631.1"/>
    <property type="molecule type" value="Genomic_DNA"/>
</dbReference>